<gene>
    <name evidence="1" type="ORF">TrVE_jg769</name>
</gene>
<organism evidence="1 2">
    <name type="scientific">Triparma verrucosa</name>
    <dbReference type="NCBI Taxonomy" id="1606542"/>
    <lineage>
        <taxon>Eukaryota</taxon>
        <taxon>Sar</taxon>
        <taxon>Stramenopiles</taxon>
        <taxon>Ochrophyta</taxon>
        <taxon>Bolidophyceae</taxon>
        <taxon>Parmales</taxon>
        <taxon>Triparmaceae</taxon>
        <taxon>Triparma</taxon>
    </lineage>
</organism>
<reference evidence="2" key="1">
    <citation type="journal article" date="2023" name="Commun. Biol.">
        <title>Genome analysis of Parmales, the sister group of diatoms, reveals the evolutionary specialization of diatoms from phago-mixotrophs to photoautotrophs.</title>
        <authorList>
            <person name="Ban H."/>
            <person name="Sato S."/>
            <person name="Yoshikawa S."/>
            <person name="Yamada K."/>
            <person name="Nakamura Y."/>
            <person name="Ichinomiya M."/>
            <person name="Sato N."/>
            <person name="Blanc-Mathieu R."/>
            <person name="Endo H."/>
            <person name="Kuwata A."/>
            <person name="Ogata H."/>
        </authorList>
    </citation>
    <scope>NUCLEOTIDE SEQUENCE [LARGE SCALE GENOMIC DNA]</scope>
    <source>
        <strain evidence="2">NIES 3699</strain>
    </source>
</reference>
<protein>
    <submittedName>
        <fullName evidence="1">Uncharacterized protein</fullName>
    </submittedName>
</protein>
<name>A0A9W7KRZ3_9STRA</name>
<proteinExistence type="predicted"/>
<dbReference type="AlphaFoldDB" id="A0A9W7KRZ3"/>
<keyword evidence="2" id="KW-1185">Reference proteome</keyword>
<dbReference type="Proteomes" id="UP001165160">
    <property type="component" value="Unassembled WGS sequence"/>
</dbReference>
<sequence length="135" mass="15140">MNRTNGNVESINGRFRRSRFFNPLRLAIAIIMGEGQSIVEVQDKNQKINPNMLLTNWAEGIFYGSNTTDAQLFTQGYRGYRTGASDMTGYTLFNNDDSTMKDMTFRNLFRATAVIPRRTASTAATSFPSCSVLTD</sequence>
<dbReference type="EMBL" id="BRXX01000397">
    <property type="protein sequence ID" value="GMI09365.1"/>
    <property type="molecule type" value="Genomic_DNA"/>
</dbReference>
<comment type="caution">
    <text evidence="1">The sequence shown here is derived from an EMBL/GenBank/DDBJ whole genome shotgun (WGS) entry which is preliminary data.</text>
</comment>
<evidence type="ECO:0000313" key="2">
    <source>
        <dbReference type="Proteomes" id="UP001165160"/>
    </source>
</evidence>
<accession>A0A9W7KRZ3</accession>
<evidence type="ECO:0000313" key="1">
    <source>
        <dbReference type="EMBL" id="GMI09365.1"/>
    </source>
</evidence>